<dbReference type="Proteomes" id="UP000320806">
    <property type="component" value="Unassembled WGS sequence"/>
</dbReference>
<keyword evidence="6" id="KW-1185">Reference proteome</keyword>
<dbReference type="InterPro" id="IPR002734">
    <property type="entry name" value="RibDG_C"/>
</dbReference>
<dbReference type="InterPro" id="IPR024072">
    <property type="entry name" value="DHFR-like_dom_sf"/>
</dbReference>
<organism evidence="5 6">
    <name type="scientific">Yimella lutea</name>
    <dbReference type="NCBI Taxonomy" id="587872"/>
    <lineage>
        <taxon>Bacteria</taxon>
        <taxon>Bacillati</taxon>
        <taxon>Actinomycetota</taxon>
        <taxon>Actinomycetes</taxon>
        <taxon>Micrococcales</taxon>
        <taxon>Dermacoccaceae</taxon>
        <taxon>Yimella</taxon>
    </lineage>
</organism>
<keyword evidence="3" id="KW-0560">Oxidoreductase</keyword>
<evidence type="ECO:0000259" key="4">
    <source>
        <dbReference type="Pfam" id="PF01872"/>
    </source>
</evidence>
<feature type="domain" description="Bacterial bifunctional deaminase-reductase C-terminal" evidence="4">
    <location>
        <begin position="29"/>
        <end position="204"/>
    </location>
</feature>
<dbReference type="RefSeq" id="WP_170221787.1">
    <property type="nucleotide sequence ID" value="NZ_BAABCI010000014.1"/>
</dbReference>
<sequence>MRKLLPDHAAITPGDLPDAYECGVDRGWFVRLNFVATVDGSVVGGDHRSGSINNDVDGLVFHMLRAWADVIAVGAGTARAEQYDAPITDERWRSLRAGRPEHPAMAVLSTEAELPPGMDTMGRDDVFAVDSSGPDGVRTALHRLRRRGYNRVLLEGGPTIAGLALGDDLIDEICLTTSPLLVGGSAHRMVDGAPLDLRARLVGLIESESTLLARWSVR</sequence>
<protein>
    <submittedName>
        <fullName evidence="5">Riboflavin biosynthesis pyrimidine reductase</fullName>
    </submittedName>
</protein>
<evidence type="ECO:0000256" key="3">
    <source>
        <dbReference type="ARBA" id="ARBA00023002"/>
    </source>
</evidence>
<dbReference type="GO" id="GO:0008703">
    <property type="term" value="F:5-amino-6-(5-phosphoribosylamino)uracil reductase activity"/>
    <property type="evidence" value="ECO:0007669"/>
    <property type="project" value="InterPro"/>
</dbReference>
<proteinExistence type="predicted"/>
<reference evidence="5 6" key="1">
    <citation type="submission" date="2019-06" db="EMBL/GenBank/DDBJ databases">
        <title>Sequencing the genomes of 1000 actinobacteria strains.</title>
        <authorList>
            <person name="Klenk H.-P."/>
        </authorList>
    </citation>
    <scope>NUCLEOTIDE SEQUENCE [LARGE SCALE GENOMIC DNA]</scope>
    <source>
        <strain evidence="5 6">DSM 19828</strain>
    </source>
</reference>
<comment type="caution">
    <text evidence="5">The sequence shown here is derived from an EMBL/GenBank/DDBJ whole genome shotgun (WGS) entry which is preliminary data.</text>
</comment>
<name>A0A542EG78_9MICO</name>
<evidence type="ECO:0000256" key="2">
    <source>
        <dbReference type="ARBA" id="ARBA00022857"/>
    </source>
</evidence>
<evidence type="ECO:0000313" key="5">
    <source>
        <dbReference type="EMBL" id="TQJ14328.1"/>
    </source>
</evidence>
<dbReference type="Pfam" id="PF01872">
    <property type="entry name" value="RibD_C"/>
    <property type="match status" value="1"/>
</dbReference>
<dbReference type="PANTHER" id="PTHR38011:SF7">
    <property type="entry name" value="2,5-DIAMINO-6-RIBOSYLAMINO-4(3H)-PYRIMIDINONE 5'-PHOSPHATE REDUCTASE"/>
    <property type="match status" value="1"/>
</dbReference>
<evidence type="ECO:0000256" key="1">
    <source>
        <dbReference type="ARBA" id="ARBA00005104"/>
    </source>
</evidence>
<accession>A0A542EG78</accession>
<dbReference type="Gene3D" id="3.40.430.10">
    <property type="entry name" value="Dihydrofolate Reductase, subunit A"/>
    <property type="match status" value="2"/>
</dbReference>
<keyword evidence="2" id="KW-0521">NADP</keyword>
<dbReference type="InterPro" id="IPR050765">
    <property type="entry name" value="Riboflavin_Biosynth_HTPR"/>
</dbReference>
<gene>
    <name evidence="5" type="ORF">FB459_1777</name>
</gene>
<dbReference type="SUPFAM" id="SSF53597">
    <property type="entry name" value="Dihydrofolate reductase-like"/>
    <property type="match status" value="1"/>
</dbReference>
<dbReference type="GO" id="GO:0009231">
    <property type="term" value="P:riboflavin biosynthetic process"/>
    <property type="evidence" value="ECO:0007669"/>
    <property type="project" value="InterPro"/>
</dbReference>
<dbReference type="AlphaFoldDB" id="A0A542EG78"/>
<evidence type="ECO:0000313" key="6">
    <source>
        <dbReference type="Proteomes" id="UP000320806"/>
    </source>
</evidence>
<dbReference type="PANTHER" id="PTHR38011">
    <property type="entry name" value="DIHYDROFOLATE REDUCTASE FAMILY PROTEIN (AFU_ORTHOLOGUE AFUA_8G06820)"/>
    <property type="match status" value="1"/>
</dbReference>
<comment type="pathway">
    <text evidence="1">Cofactor biosynthesis; riboflavin biosynthesis.</text>
</comment>
<dbReference type="EMBL" id="VFMO01000001">
    <property type="protein sequence ID" value="TQJ14328.1"/>
    <property type="molecule type" value="Genomic_DNA"/>
</dbReference>